<feature type="active site" description="Proton donor" evidence="4">
    <location>
        <position position="187"/>
    </location>
</feature>
<dbReference type="EMBL" id="BMVN01000008">
    <property type="protein sequence ID" value="GHA22158.1"/>
    <property type="molecule type" value="Genomic_DNA"/>
</dbReference>
<dbReference type="RefSeq" id="WP_229917158.1">
    <property type="nucleotide sequence ID" value="NZ_BMVN01000008.1"/>
</dbReference>
<evidence type="ECO:0000256" key="5">
    <source>
        <dbReference type="SAM" id="MobiDB-lite"/>
    </source>
</evidence>
<keyword evidence="2 4" id="KW-0378">Hydrolase</keyword>
<protein>
    <recommendedName>
        <fullName evidence="6">GH26 domain-containing protein</fullName>
    </recommendedName>
</protein>
<gene>
    <name evidence="7" type="ORF">GCM10010345_28910</name>
</gene>
<dbReference type="InterPro" id="IPR000805">
    <property type="entry name" value="Glyco_hydro_26"/>
</dbReference>
<name>A0ABQ3CM89_9ACTN</name>
<reference evidence="8" key="1">
    <citation type="journal article" date="2019" name="Int. J. Syst. Evol. Microbiol.">
        <title>The Global Catalogue of Microorganisms (GCM) 10K type strain sequencing project: providing services to taxonomists for standard genome sequencing and annotation.</title>
        <authorList>
            <consortium name="The Broad Institute Genomics Platform"/>
            <consortium name="The Broad Institute Genome Sequencing Center for Infectious Disease"/>
            <person name="Wu L."/>
            <person name="Ma J."/>
        </authorList>
    </citation>
    <scope>NUCLEOTIDE SEQUENCE [LARGE SCALE GENOMIC DNA]</scope>
    <source>
        <strain evidence="8">JCM 4733</strain>
    </source>
</reference>
<dbReference type="Gene3D" id="3.20.20.80">
    <property type="entry name" value="Glycosidases"/>
    <property type="match status" value="1"/>
</dbReference>
<accession>A0ABQ3CM89</accession>
<feature type="domain" description="GH26" evidence="6">
    <location>
        <begin position="70"/>
        <end position="356"/>
    </location>
</feature>
<dbReference type="PROSITE" id="PS51764">
    <property type="entry name" value="GH26"/>
    <property type="match status" value="1"/>
</dbReference>
<evidence type="ECO:0000256" key="4">
    <source>
        <dbReference type="PROSITE-ProRule" id="PRU01100"/>
    </source>
</evidence>
<feature type="active site" description="Nucleophile" evidence="4">
    <location>
        <position position="291"/>
    </location>
</feature>
<evidence type="ECO:0000313" key="8">
    <source>
        <dbReference type="Proteomes" id="UP000653644"/>
    </source>
</evidence>
<evidence type="ECO:0000256" key="1">
    <source>
        <dbReference type="ARBA" id="ARBA00007754"/>
    </source>
</evidence>
<feature type="region of interest" description="Disordered" evidence="5">
    <location>
        <begin position="53"/>
        <end position="75"/>
    </location>
</feature>
<evidence type="ECO:0000256" key="2">
    <source>
        <dbReference type="ARBA" id="ARBA00022801"/>
    </source>
</evidence>
<comment type="similarity">
    <text evidence="1 4">Belongs to the glycosyl hydrolase 26 family.</text>
</comment>
<dbReference type="PANTHER" id="PTHR40079:SF4">
    <property type="entry name" value="GH26 DOMAIN-CONTAINING PROTEIN-RELATED"/>
    <property type="match status" value="1"/>
</dbReference>
<organism evidence="7 8">
    <name type="scientific">Streptomyces canarius</name>
    <dbReference type="NCBI Taxonomy" id="285453"/>
    <lineage>
        <taxon>Bacteria</taxon>
        <taxon>Bacillati</taxon>
        <taxon>Actinomycetota</taxon>
        <taxon>Actinomycetes</taxon>
        <taxon>Kitasatosporales</taxon>
        <taxon>Streptomycetaceae</taxon>
        <taxon>Streptomyces</taxon>
    </lineage>
</organism>
<feature type="compositionally biased region" description="Low complexity" evidence="5">
    <location>
        <begin position="53"/>
        <end position="72"/>
    </location>
</feature>
<dbReference type="PANTHER" id="PTHR40079">
    <property type="entry name" value="MANNAN ENDO-1,4-BETA-MANNOSIDASE E-RELATED"/>
    <property type="match status" value="1"/>
</dbReference>
<evidence type="ECO:0000256" key="3">
    <source>
        <dbReference type="ARBA" id="ARBA00023295"/>
    </source>
</evidence>
<dbReference type="InterPro" id="IPR017853">
    <property type="entry name" value="GH"/>
</dbReference>
<comment type="caution">
    <text evidence="7">The sequence shown here is derived from an EMBL/GenBank/DDBJ whole genome shotgun (WGS) entry which is preliminary data.</text>
</comment>
<evidence type="ECO:0000259" key="6">
    <source>
        <dbReference type="PROSITE" id="PS51764"/>
    </source>
</evidence>
<proteinExistence type="inferred from homology"/>
<evidence type="ECO:0000313" key="7">
    <source>
        <dbReference type="EMBL" id="GHA22158.1"/>
    </source>
</evidence>
<keyword evidence="3 4" id="KW-0326">Glycosidase</keyword>
<dbReference type="Proteomes" id="UP000653644">
    <property type="component" value="Unassembled WGS sequence"/>
</dbReference>
<keyword evidence="8" id="KW-1185">Reference proteome</keyword>
<dbReference type="SUPFAM" id="SSF51445">
    <property type="entry name" value="(Trans)glycosidases"/>
    <property type="match status" value="1"/>
</dbReference>
<sequence length="360" mass="39615">MRLKKRFRSDRTARPGRGRTLRFHRRRPARAALAGVLAGVLALSGCSLLGDDSGDSPASGGTAAPHATAGAGQDVPYDVTPLLKPAKKYFGASVPGAPTSMKNVDAYTRMTGKQPNLVEYYAGWGDGFDATGVRNAWAEGALTLMSWEPFDTPLADIAAGESDAYLKKYATAVRELNLPVVIDFADEFNGHWEKWGTKDVTPAQYVAAWRHIHQTFVDAGATNVIWAWSPNIVNPVPDVKLKPYYPGDAYVDWVGLIGYFTAGEDNSFDSVFGTTRDRVRTFTKKPILLLETGAVPGERRRADIRNLFAGVAADDDMLGFIWFNHKKRADWRLEASPLALKEFKRLAADDRFGFDVRKPS</sequence>
<dbReference type="Pfam" id="PF02156">
    <property type="entry name" value="Glyco_hydro_26"/>
    <property type="match status" value="1"/>
</dbReference>
<dbReference type="InterPro" id="IPR022790">
    <property type="entry name" value="GH26_dom"/>
</dbReference>